<dbReference type="EMBL" id="MIGB01000077">
    <property type="protein sequence ID" value="OSY34572.1"/>
    <property type="molecule type" value="Genomic_DNA"/>
</dbReference>
<keyword evidence="4" id="KW-1185">Reference proteome</keyword>
<feature type="domain" description="VapC45 PIN like" evidence="2">
    <location>
        <begin position="26"/>
        <end position="104"/>
    </location>
</feature>
<evidence type="ECO:0000313" key="4">
    <source>
        <dbReference type="Proteomes" id="UP000194360"/>
    </source>
</evidence>
<dbReference type="Pfam" id="PF18478">
    <property type="entry name" value="PIN_10"/>
    <property type="match status" value="1"/>
</dbReference>
<feature type="compositionally biased region" description="Polar residues" evidence="1">
    <location>
        <begin position="1"/>
        <end position="13"/>
    </location>
</feature>
<organism evidence="3 4">
    <name type="scientific">Pseudonocardia autotrophica</name>
    <name type="common">Amycolata autotrophica</name>
    <name type="synonym">Nocardia autotrophica</name>
    <dbReference type="NCBI Taxonomy" id="2074"/>
    <lineage>
        <taxon>Bacteria</taxon>
        <taxon>Bacillati</taxon>
        <taxon>Actinomycetota</taxon>
        <taxon>Actinomycetes</taxon>
        <taxon>Pseudonocardiales</taxon>
        <taxon>Pseudonocardiaceae</taxon>
        <taxon>Pseudonocardia</taxon>
    </lineage>
</organism>
<reference evidence="3 4" key="1">
    <citation type="submission" date="2016-09" db="EMBL/GenBank/DDBJ databases">
        <title>Pseudonocardia autotrophica DSM535, a candidate organism with high potential of specific P450 cytochromes.</title>
        <authorList>
            <person name="Grumaz C."/>
            <person name="Vainshtein Y."/>
            <person name="Kirstahler P."/>
            <person name="Sohn K."/>
        </authorList>
    </citation>
    <scope>NUCLEOTIDE SEQUENCE [LARGE SCALE GENOMIC DNA]</scope>
    <source>
        <strain evidence="3 4">DSM 535</strain>
    </source>
</reference>
<evidence type="ECO:0000256" key="1">
    <source>
        <dbReference type="SAM" id="MobiDB-lite"/>
    </source>
</evidence>
<evidence type="ECO:0000313" key="3">
    <source>
        <dbReference type="EMBL" id="OSY34572.1"/>
    </source>
</evidence>
<sequence length="158" mass="17301">MSTPRFDTSTTASPDHVPAAPQSSRWFVDENSLGVAKALAYVRGDITWPGAPDGPVPAGAADTAWLPIVGRAGLVVLTRDKRIRSRPLERQTLLDHGVRACFLTSGGSLDLFSQLRLWLRYWDDIESLVIEQPAPWLASVTRTGVRVFDTCGTDRQPS</sequence>
<comment type="caution">
    <text evidence="3">The sequence shown here is derived from an EMBL/GenBank/DDBJ whole genome shotgun (WGS) entry which is preliminary data.</text>
</comment>
<dbReference type="InterPro" id="IPR041375">
    <property type="entry name" value="VapC45_PIN-like"/>
</dbReference>
<dbReference type="Proteomes" id="UP000194360">
    <property type="component" value="Unassembled WGS sequence"/>
</dbReference>
<dbReference type="AlphaFoldDB" id="A0A1Y2MHD3"/>
<feature type="region of interest" description="Disordered" evidence="1">
    <location>
        <begin position="1"/>
        <end position="21"/>
    </location>
</feature>
<name>A0A1Y2MHD3_PSEAH</name>
<proteinExistence type="predicted"/>
<accession>A0A1Y2MHD3</accession>
<protein>
    <recommendedName>
        <fullName evidence="2">VapC45 PIN like domain-containing protein</fullName>
    </recommendedName>
</protein>
<evidence type="ECO:0000259" key="2">
    <source>
        <dbReference type="Pfam" id="PF18478"/>
    </source>
</evidence>
<gene>
    <name evidence="3" type="ORF">BG845_06725</name>
</gene>